<gene>
    <name evidence="10" type="ORF">L6773_17820</name>
</gene>
<evidence type="ECO:0000256" key="7">
    <source>
        <dbReference type="SAM" id="MobiDB-lite"/>
    </source>
</evidence>
<reference evidence="10" key="2">
    <citation type="submission" date="2024-05" db="EMBL/GenBank/DDBJ databases">
        <title>Rhodohalobacter halophilus gen. nov., sp. nov., a moderately halophilic member of the family Balneolaceae.</title>
        <authorList>
            <person name="Xia J."/>
        </authorList>
    </citation>
    <scope>NUCLEOTIDE SEQUENCE</scope>
    <source>
        <strain evidence="10">WB101</strain>
    </source>
</reference>
<feature type="chain" id="PRO_5045365866" evidence="8">
    <location>
        <begin position="24"/>
        <end position="478"/>
    </location>
</feature>
<dbReference type="PANTHER" id="PTHR42693">
    <property type="entry name" value="ARYLSULFATASE FAMILY MEMBER"/>
    <property type="match status" value="1"/>
</dbReference>
<evidence type="ECO:0000256" key="5">
    <source>
        <dbReference type="ARBA" id="ARBA00022801"/>
    </source>
</evidence>
<feature type="domain" description="Sulfatase N-terminal" evidence="9">
    <location>
        <begin position="31"/>
        <end position="348"/>
    </location>
</feature>
<proteinExistence type="inferred from homology"/>
<evidence type="ECO:0000259" key="9">
    <source>
        <dbReference type="Pfam" id="PF00884"/>
    </source>
</evidence>
<comment type="cofactor">
    <cofactor evidence="1">
        <name>Ca(2+)</name>
        <dbReference type="ChEBI" id="CHEBI:29108"/>
    </cofactor>
</comment>
<evidence type="ECO:0000256" key="3">
    <source>
        <dbReference type="ARBA" id="ARBA00022723"/>
    </source>
</evidence>
<comment type="caution">
    <text evidence="10">The sequence shown here is derived from an EMBL/GenBank/DDBJ whole genome shotgun (WGS) entry which is preliminary data.</text>
</comment>
<dbReference type="InterPro" id="IPR024607">
    <property type="entry name" value="Sulfatase_CS"/>
</dbReference>
<feature type="region of interest" description="Disordered" evidence="7">
    <location>
        <begin position="459"/>
        <end position="478"/>
    </location>
</feature>
<keyword evidence="6" id="KW-0106">Calcium</keyword>
<comment type="similarity">
    <text evidence="2">Belongs to the sulfatase family.</text>
</comment>
<dbReference type="Gene3D" id="3.40.720.10">
    <property type="entry name" value="Alkaline Phosphatase, subunit A"/>
    <property type="match status" value="1"/>
</dbReference>
<keyword evidence="4 8" id="KW-0732">Signal</keyword>
<dbReference type="InterPro" id="IPR050738">
    <property type="entry name" value="Sulfatase"/>
</dbReference>
<keyword evidence="3" id="KW-0479">Metal-binding</keyword>
<dbReference type="InterPro" id="IPR017850">
    <property type="entry name" value="Alkaline_phosphatase_core_sf"/>
</dbReference>
<evidence type="ECO:0000313" key="11">
    <source>
        <dbReference type="Proteomes" id="UP001165366"/>
    </source>
</evidence>
<feature type="signal peptide" evidence="8">
    <location>
        <begin position="1"/>
        <end position="23"/>
    </location>
</feature>
<evidence type="ECO:0000256" key="8">
    <source>
        <dbReference type="SAM" id="SignalP"/>
    </source>
</evidence>
<evidence type="ECO:0000256" key="4">
    <source>
        <dbReference type="ARBA" id="ARBA00022729"/>
    </source>
</evidence>
<dbReference type="Pfam" id="PF00884">
    <property type="entry name" value="Sulfatase"/>
    <property type="match status" value="1"/>
</dbReference>
<evidence type="ECO:0000256" key="1">
    <source>
        <dbReference type="ARBA" id="ARBA00001913"/>
    </source>
</evidence>
<dbReference type="RefSeq" id="WP_237855843.1">
    <property type="nucleotide sequence ID" value="NZ_JAKLWS010000033.1"/>
</dbReference>
<dbReference type="Proteomes" id="UP001165366">
    <property type="component" value="Unassembled WGS sequence"/>
</dbReference>
<sequence length="478" mass="53938">MRNKRFILILAVCLSLVFIAAHSNKLSENRPNFIIINIDDLGWTDLSFMGSQYYETPHIDELATEGMVFSRAYAAASNCAPSRAALFSGQYAPRTGIYTVANSDRGSAEERKLIPIENRLYLDEENLTFAELLQNHGYRTAHVGKWHITKDPMENGFDVNIGGFEAGNPAAQGMGGYFSPYHNPNLEEGPEGEYLTDRLTDEAIVFLETAEGQPFFLNYAPYTVHTPIQPKPELEEKYTSKPGSDRHDNPGYAAMIESMDTNIGRLISFLKTSGLYENTLLIFTSDNGGLHEISRQWPLRAGKGSYFEGGIRVPMIAVWPGVIDPGTASQQPVSQIDLYPTLLEAAGISNPEEKPLDGLSLIPVFKGDSLPDRSLFWHFPIYLQAYSDHNPDTHDRYFRTRPGSVILKYPWKLHEYFEDGRLELYNLELDIREETNLIEQFPSRANELHEQLKSWRDELGAPVPGSLNPEYKNMSDEN</sequence>
<keyword evidence="5" id="KW-0378">Hydrolase</keyword>
<dbReference type="Gene3D" id="3.30.1120.10">
    <property type="match status" value="1"/>
</dbReference>
<dbReference type="CDD" id="cd16144">
    <property type="entry name" value="ARS_like"/>
    <property type="match status" value="1"/>
</dbReference>
<keyword evidence="11" id="KW-1185">Reference proteome</keyword>
<dbReference type="PROSITE" id="PS00149">
    <property type="entry name" value="SULFATASE_2"/>
    <property type="match status" value="1"/>
</dbReference>
<evidence type="ECO:0000256" key="6">
    <source>
        <dbReference type="ARBA" id="ARBA00022837"/>
    </source>
</evidence>
<evidence type="ECO:0000256" key="2">
    <source>
        <dbReference type="ARBA" id="ARBA00008779"/>
    </source>
</evidence>
<dbReference type="EMBL" id="JAKLWS010000033">
    <property type="protein sequence ID" value="MCG2590439.1"/>
    <property type="molecule type" value="Genomic_DNA"/>
</dbReference>
<organism evidence="10 11">
    <name type="scientific">Rhodohalobacter sulfatireducens</name>
    <dbReference type="NCBI Taxonomy" id="2911366"/>
    <lineage>
        <taxon>Bacteria</taxon>
        <taxon>Pseudomonadati</taxon>
        <taxon>Balneolota</taxon>
        <taxon>Balneolia</taxon>
        <taxon>Balneolales</taxon>
        <taxon>Balneolaceae</taxon>
        <taxon>Rhodohalobacter</taxon>
    </lineage>
</organism>
<accession>A0ABS9KHV6</accession>
<dbReference type="InterPro" id="IPR000917">
    <property type="entry name" value="Sulfatase_N"/>
</dbReference>
<dbReference type="SUPFAM" id="SSF53649">
    <property type="entry name" value="Alkaline phosphatase-like"/>
    <property type="match status" value="1"/>
</dbReference>
<dbReference type="PANTHER" id="PTHR42693:SF42">
    <property type="entry name" value="ARYLSULFATASE G"/>
    <property type="match status" value="1"/>
</dbReference>
<protein>
    <submittedName>
        <fullName evidence="10">Sulfatase</fullName>
    </submittedName>
</protein>
<name>A0ABS9KHV6_9BACT</name>
<evidence type="ECO:0000313" key="10">
    <source>
        <dbReference type="EMBL" id="MCG2590439.1"/>
    </source>
</evidence>
<reference evidence="10" key="1">
    <citation type="submission" date="2022-01" db="EMBL/GenBank/DDBJ databases">
        <authorList>
            <person name="Wang Y."/>
        </authorList>
    </citation>
    <scope>NUCLEOTIDE SEQUENCE</scope>
    <source>
        <strain evidence="10">WB101</strain>
    </source>
</reference>